<dbReference type="EMBL" id="CM023485">
    <property type="protein sequence ID" value="KAH6931407.1"/>
    <property type="molecule type" value="Genomic_DNA"/>
</dbReference>
<gene>
    <name evidence="1" type="ORF">HPB50_024269</name>
</gene>
<proteinExistence type="predicted"/>
<keyword evidence="2" id="KW-1185">Reference proteome</keyword>
<evidence type="ECO:0000313" key="2">
    <source>
        <dbReference type="Proteomes" id="UP000821845"/>
    </source>
</evidence>
<comment type="caution">
    <text evidence="1">The sequence shown here is derived from an EMBL/GenBank/DDBJ whole genome shotgun (WGS) entry which is preliminary data.</text>
</comment>
<sequence>MSGPDVEAQCSNTSASEPEGQDCANESLAELLQEYEEKFKYRYTEQDSKYMEVVNKPLPPPPVVFPWFVQNRRSYDRSHKGTCSTSHDFLVDSKKLPCQGLIEHPRDNRQERHGHGAGDRDNSWHRGGRPWENQRRGYQDYGGSQRGYRDREDYRGYRDRQDRRQESHNYHSYQQRPRRDY</sequence>
<name>A0ACB7SBE1_HYAAI</name>
<evidence type="ECO:0000313" key="1">
    <source>
        <dbReference type="EMBL" id="KAH6931407.1"/>
    </source>
</evidence>
<organism evidence="1 2">
    <name type="scientific">Hyalomma asiaticum</name>
    <name type="common">Tick</name>
    <dbReference type="NCBI Taxonomy" id="266040"/>
    <lineage>
        <taxon>Eukaryota</taxon>
        <taxon>Metazoa</taxon>
        <taxon>Ecdysozoa</taxon>
        <taxon>Arthropoda</taxon>
        <taxon>Chelicerata</taxon>
        <taxon>Arachnida</taxon>
        <taxon>Acari</taxon>
        <taxon>Parasitiformes</taxon>
        <taxon>Ixodida</taxon>
        <taxon>Ixodoidea</taxon>
        <taxon>Ixodidae</taxon>
        <taxon>Hyalomminae</taxon>
        <taxon>Hyalomma</taxon>
    </lineage>
</organism>
<protein>
    <submittedName>
        <fullName evidence="1">Uncharacterized protein</fullName>
    </submittedName>
</protein>
<reference evidence="1" key="1">
    <citation type="submission" date="2020-05" db="EMBL/GenBank/DDBJ databases">
        <title>Large-scale comparative analyses of tick genomes elucidate their genetic diversity and vector capacities.</title>
        <authorList>
            <person name="Jia N."/>
            <person name="Wang J."/>
            <person name="Shi W."/>
            <person name="Du L."/>
            <person name="Sun Y."/>
            <person name="Zhan W."/>
            <person name="Jiang J."/>
            <person name="Wang Q."/>
            <person name="Zhang B."/>
            <person name="Ji P."/>
            <person name="Sakyi L.B."/>
            <person name="Cui X."/>
            <person name="Yuan T."/>
            <person name="Jiang B."/>
            <person name="Yang W."/>
            <person name="Lam T.T.-Y."/>
            <person name="Chang Q."/>
            <person name="Ding S."/>
            <person name="Wang X."/>
            <person name="Zhu J."/>
            <person name="Ruan X."/>
            <person name="Zhao L."/>
            <person name="Wei J."/>
            <person name="Que T."/>
            <person name="Du C."/>
            <person name="Cheng J."/>
            <person name="Dai P."/>
            <person name="Han X."/>
            <person name="Huang E."/>
            <person name="Gao Y."/>
            <person name="Liu J."/>
            <person name="Shao H."/>
            <person name="Ye R."/>
            <person name="Li L."/>
            <person name="Wei W."/>
            <person name="Wang X."/>
            <person name="Wang C."/>
            <person name="Yang T."/>
            <person name="Huo Q."/>
            <person name="Li W."/>
            <person name="Guo W."/>
            <person name="Chen H."/>
            <person name="Zhou L."/>
            <person name="Ni X."/>
            <person name="Tian J."/>
            <person name="Zhou Y."/>
            <person name="Sheng Y."/>
            <person name="Liu T."/>
            <person name="Pan Y."/>
            <person name="Xia L."/>
            <person name="Li J."/>
            <person name="Zhao F."/>
            <person name="Cao W."/>
        </authorList>
    </citation>
    <scope>NUCLEOTIDE SEQUENCE</scope>
    <source>
        <strain evidence="1">Hyas-2018</strain>
    </source>
</reference>
<dbReference type="Proteomes" id="UP000821845">
    <property type="component" value="Chromosome 5"/>
</dbReference>
<accession>A0ACB7SBE1</accession>